<dbReference type="PANTHER" id="PTHR14021:SF15">
    <property type="entry name" value="IRON-SULFUR CLUSTER CO-CHAPERONE PROTEIN HSCB"/>
    <property type="match status" value="1"/>
</dbReference>
<dbReference type="GO" id="GO:1990230">
    <property type="term" value="C:iron-sulfur cluster transfer complex"/>
    <property type="evidence" value="ECO:0007669"/>
    <property type="project" value="TreeGrafter"/>
</dbReference>
<dbReference type="PROSITE" id="PS50076">
    <property type="entry name" value="DNAJ_2"/>
    <property type="match status" value="1"/>
</dbReference>
<sequence>MKQNYFELFQLPVQFDLNLADLTERHRTIINKVHPDRFAAASAMEQRLALQWSTFANEAYQALRDPIARATYLLQLHAPELTGEAMRVQLPQYFLMQQMEWREALEDGKVEQVRAEVDAIHAQNLEYLAQACAAQNWSQVQTVIAQCQFVENFLKQLP</sequence>
<dbReference type="RefSeq" id="WP_133619420.1">
    <property type="nucleotide sequence ID" value="NZ_SNZE01000006.1"/>
</dbReference>
<protein>
    <recommendedName>
        <fullName evidence="4">Co-chaperone protein HscB homolog</fullName>
    </recommendedName>
</protein>
<dbReference type="HAMAP" id="MF_00682">
    <property type="entry name" value="HscB"/>
    <property type="match status" value="1"/>
</dbReference>
<evidence type="ECO:0000259" key="5">
    <source>
        <dbReference type="PROSITE" id="PS50076"/>
    </source>
</evidence>
<dbReference type="InterPro" id="IPR001623">
    <property type="entry name" value="DnaJ_domain"/>
</dbReference>
<comment type="caution">
    <text evidence="6">The sequence shown here is derived from an EMBL/GenBank/DDBJ whole genome shotgun (WGS) entry which is preliminary data.</text>
</comment>
<feature type="domain" description="J" evidence="5">
    <location>
        <begin position="4"/>
        <end position="76"/>
    </location>
</feature>
<dbReference type="SUPFAM" id="SSF46565">
    <property type="entry name" value="Chaperone J-domain"/>
    <property type="match status" value="1"/>
</dbReference>
<dbReference type="InterPro" id="IPR036386">
    <property type="entry name" value="HscB_C_sf"/>
</dbReference>
<dbReference type="InterPro" id="IPR009073">
    <property type="entry name" value="HscB_oligo_C"/>
</dbReference>
<dbReference type="NCBIfam" id="TIGR00714">
    <property type="entry name" value="hscB"/>
    <property type="match status" value="1"/>
</dbReference>
<dbReference type="InterPro" id="IPR036869">
    <property type="entry name" value="J_dom_sf"/>
</dbReference>
<dbReference type="GO" id="GO:0051087">
    <property type="term" value="F:protein-folding chaperone binding"/>
    <property type="evidence" value="ECO:0007669"/>
    <property type="project" value="InterPro"/>
</dbReference>
<comment type="subunit">
    <text evidence="4">Interacts with HscA and stimulates its ATPase activity.</text>
</comment>
<evidence type="ECO:0000256" key="3">
    <source>
        <dbReference type="ARBA" id="ARBA00025596"/>
    </source>
</evidence>
<dbReference type="SMART" id="SM00271">
    <property type="entry name" value="DnaJ"/>
    <property type="match status" value="1"/>
</dbReference>
<comment type="function">
    <text evidence="3 4">Co-chaperone involved in the maturation of iron-sulfur cluster-containing proteins. Seems to help targeting proteins to be folded toward HscA.</text>
</comment>
<dbReference type="Gene3D" id="1.10.287.110">
    <property type="entry name" value="DnaJ domain"/>
    <property type="match status" value="1"/>
</dbReference>
<evidence type="ECO:0000313" key="6">
    <source>
        <dbReference type="EMBL" id="TDR31979.1"/>
    </source>
</evidence>
<dbReference type="PANTHER" id="PTHR14021">
    <property type="entry name" value="IRON-SULFUR CLUSTER CO-CHAPERONE PROTEIN HSCB"/>
    <property type="match status" value="1"/>
</dbReference>
<dbReference type="Gene3D" id="1.20.1280.20">
    <property type="entry name" value="HscB, C-terminal domain"/>
    <property type="match status" value="1"/>
</dbReference>
<accession>A0A4R6Y959</accession>
<evidence type="ECO:0000256" key="4">
    <source>
        <dbReference type="HAMAP-Rule" id="MF_00682"/>
    </source>
</evidence>
<dbReference type="Proteomes" id="UP000294480">
    <property type="component" value="Unassembled WGS sequence"/>
</dbReference>
<dbReference type="GO" id="GO:0044571">
    <property type="term" value="P:[2Fe-2S] cluster assembly"/>
    <property type="evidence" value="ECO:0007669"/>
    <property type="project" value="InterPro"/>
</dbReference>
<organism evidence="6 7">
    <name type="scientific">Hydromonas duriensis</name>
    <dbReference type="NCBI Taxonomy" id="1527608"/>
    <lineage>
        <taxon>Bacteria</taxon>
        <taxon>Pseudomonadati</taxon>
        <taxon>Pseudomonadota</taxon>
        <taxon>Betaproteobacteria</taxon>
        <taxon>Burkholderiales</taxon>
        <taxon>Burkholderiaceae</taxon>
        <taxon>Hydromonas</taxon>
    </lineage>
</organism>
<dbReference type="GO" id="GO:0001671">
    <property type="term" value="F:ATPase activator activity"/>
    <property type="evidence" value="ECO:0007669"/>
    <property type="project" value="InterPro"/>
</dbReference>
<keyword evidence="2 4" id="KW-0143">Chaperone</keyword>
<dbReference type="InterPro" id="IPR004640">
    <property type="entry name" value="HscB"/>
</dbReference>
<dbReference type="CDD" id="cd06257">
    <property type="entry name" value="DnaJ"/>
    <property type="match status" value="1"/>
</dbReference>
<dbReference type="AlphaFoldDB" id="A0A4R6Y959"/>
<dbReference type="GO" id="GO:0051259">
    <property type="term" value="P:protein complex oligomerization"/>
    <property type="evidence" value="ECO:0007669"/>
    <property type="project" value="InterPro"/>
</dbReference>
<dbReference type="Pfam" id="PF07743">
    <property type="entry name" value="HSCB_C"/>
    <property type="match status" value="1"/>
</dbReference>
<dbReference type="EMBL" id="SNZE01000006">
    <property type="protein sequence ID" value="TDR31979.1"/>
    <property type="molecule type" value="Genomic_DNA"/>
</dbReference>
<keyword evidence="7" id="KW-1185">Reference proteome</keyword>
<dbReference type="GO" id="GO:0006457">
    <property type="term" value="P:protein folding"/>
    <property type="evidence" value="ECO:0007669"/>
    <property type="project" value="UniProtKB-UniRule"/>
</dbReference>
<comment type="similarity">
    <text evidence="1 4">Belongs to the HscB family.</text>
</comment>
<gene>
    <name evidence="4" type="primary">hscB</name>
    <name evidence="6" type="ORF">DFR44_10642</name>
</gene>
<name>A0A4R6Y959_9BURK</name>
<dbReference type="OrthoDB" id="287587at2"/>
<evidence type="ECO:0000256" key="1">
    <source>
        <dbReference type="ARBA" id="ARBA00010476"/>
    </source>
</evidence>
<dbReference type="SUPFAM" id="SSF47144">
    <property type="entry name" value="HSC20 (HSCB), C-terminal oligomerisation domain"/>
    <property type="match status" value="1"/>
</dbReference>
<evidence type="ECO:0000256" key="2">
    <source>
        <dbReference type="ARBA" id="ARBA00023186"/>
    </source>
</evidence>
<evidence type="ECO:0000313" key="7">
    <source>
        <dbReference type="Proteomes" id="UP000294480"/>
    </source>
</evidence>
<proteinExistence type="inferred from homology"/>
<reference evidence="6 7" key="1">
    <citation type="submission" date="2019-03" db="EMBL/GenBank/DDBJ databases">
        <title>Genomic Encyclopedia of Type Strains, Phase IV (KMG-IV): sequencing the most valuable type-strain genomes for metagenomic binning, comparative biology and taxonomic classification.</title>
        <authorList>
            <person name="Goeker M."/>
        </authorList>
    </citation>
    <scope>NUCLEOTIDE SEQUENCE [LARGE SCALE GENOMIC DNA]</scope>
    <source>
        <strain evidence="6 7">DSM 102852</strain>
    </source>
</reference>